<name>A0A841JM97_9BACT</name>
<dbReference type="Gene3D" id="3.30.420.40">
    <property type="match status" value="2"/>
</dbReference>
<evidence type="ECO:0000259" key="1">
    <source>
        <dbReference type="Pfam" id="PF01869"/>
    </source>
</evidence>
<gene>
    <name evidence="2" type="ORF">HNQ77_000440</name>
</gene>
<dbReference type="PANTHER" id="PTHR43190:SF3">
    <property type="entry name" value="N-ACETYL-D-GLUCOSAMINE KINASE"/>
    <property type="match status" value="1"/>
</dbReference>
<protein>
    <submittedName>
        <fullName evidence="2">N-acetylglucosamine kinase-like BadF-type ATPase</fullName>
    </submittedName>
</protein>
<organism evidence="2 3">
    <name type="scientific">Silvibacterium bohemicum</name>
    <dbReference type="NCBI Taxonomy" id="1577686"/>
    <lineage>
        <taxon>Bacteria</taxon>
        <taxon>Pseudomonadati</taxon>
        <taxon>Acidobacteriota</taxon>
        <taxon>Terriglobia</taxon>
        <taxon>Terriglobales</taxon>
        <taxon>Acidobacteriaceae</taxon>
        <taxon>Silvibacterium</taxon>
    </lineage>
</organism>
<dbReference type="RefSeq" id="WP_050057725.1">
    <property type="nucleotide sequence ID" value="NZ_JACHEK010000001.1"/>
</dbReference>
<dbReference type="InterPro" id="IPR002731">
    <property type="entry name" value="ATPase_BadF"/>
</dbReference>
<dbReference type="InterPro" id="IPR052519">
    <property type="entry name" value="Euk-type_GlcNAc_Kinase"/>
</dbReference>
<dbReference type="CDD" id="cd24007">
    <property type="entry name" value="ASKHA_NBD_eukNAGK-like"/>
    <property type="match status" value="1"/>
</dbReference>
<evidence type="ECO:0000313" key="2">
    <source>
        <dbReference type="EMBL" id="MBB6142502.1"/>
    </source>
</evidence>
<keyword evidence="3" id="KW-1185">Reference proteome</keyword>
<dbReference type="EMBL" id="JACHEK010000001">
    <property type="protein sequence ID" value="MBB6142502.1"/>
    <property type="molecule type" value="Genomic_DNA"/>
</dbReference>
<dbReference type="OrthoDB" id="9772633at2"/>
<dbReference type="AlphaFoldDB" id="A0A841JM97"/>
<dbReference type="SUPFAM" id="SSF53067">
    <property type="entry name" value="Actin-like ATPase domain"/>
    <property type="match status" value="2"/>
</dbReference>
<dbReference type="Pfam" id="PF01869">
    <property type="entry name" value="BcrAD_BadFG"/>
    <property type="match status" value="1"/>
</dbReference>
<keyword evidence="2" id="KW-0808">Transferase</keyword>
<comment type="caution">
    <text evidence="2">The sequence shown here is derived from an EMBL/GenBank/DDBJ whole genome shotgun (WGS) entry which is preliminary data.</text>
</comment>
<dbReference type="PANTHER" id="PTHR43190">
    <property type="entry name" value="N-ACETYL-D-GLUCOSAMINE KINASE"/>
    <property type="match status" value="1"/>
</dbReference>
<sequence length="305" mass="32071">MSFFLGFDAGGTKTTCALGNDSQILIRATGGSIKPLRVSFEEARDNMRSLLDEVEAKSGVDLRSVAASCIGTAGVMLPQTDGWMREILSACAGGKIVICGDEEIALDAAFPGQAGVLSMAGTGSNTVGRTSGGAMLNVGGWGPVLRDEASGHWIGVQALRAGFRALDYEEPTRILERVIEFWSAPSLEEVVNIANGTPPPDFSQLSPIIVELAGQGDAVAMRVLVAGGRLIGEDAIEAFRRVRALDPTPDLPGIAFTGSILEKIAVVRESMMDTIRLALPGVLIVPEAVDPIEGALWRARQAVRG</sequence>
<evidence type="ECO:0000313" key="3">
    <source>
        <dbReference type="Proteomes" id="UP000538666"/>
    </source>
</evidence>
<accession>A0A841JM97</accession>
<feature type="domain" description="ATPase BadF/BadG/BcrA/BcrD type" evidence="1">
    <location>
        <begin position="5"/>
        <end position="296"/>
    </location>
</feature>
<dbReference type="Proteomes" id="UP000538666">
    <property type="component" value="Unassembled WGS sequence"/>
</dbReference>
<dbReference type="InterPro" id="IPR043129">
    <property type="entry name" value="ATPase_NBD"/>
</dbReference>
<keyword evidence="2" id="KW-0418">Kinase</keyword>
<dbReference type="GO" id="GO:0016301">
    <property type="term" value="F:kinase activity"/>
    <property type="evidence" value="ECO:0007669"/>
    <property type="project" value="UniProtKB-KW"/>
</dbReference>
<proteinExistence type="predicted"/>
<reference evidence="2 3" key="1">
    <citation type="submission" date="2020-08" db="EMBL/GenBank/DDBJ databases">
        <title>Genomic Encyclopedia of Type Strains, Phase IV (KMG-IV): sequencing the most valuable type-strain genomes for metagenomic binning, comparative biology and taxonomic classification.</title>
        <authorList>
            <person name="Goeker M."/>
        </authorList>
    </citation>
    <scope>NUCLEOTIDE SEQUENCE [LARGE SCALE GENOMIC DNA]</scope>
    <source>
        <strain evidence="2 3">DSM 103733</strain>
    </source>
</reference>